<keyword evidence="2" id="KW-1133">Transmembrane helix</keyword>
<proteinExistence type="predicted"/>
<keyword evidence="2" id="KW-0812">Transmembrane</keyword>
<dbReference type="AlphaFoldDB" id="A0A0K1EIL9"/>
<organism evidence="3 4">
    <name type="scientific">Chondromyces crocatus</name>
    <dbReference type="NCBI Taxonomy" id="52"/>
    <lineage>
        <taxon>Bacteria</taxon>
        <taxon>Pseudomonadati</taxon>
        <taxon>Myxococcota</taxon>
        <taxon>Polyangia</taxon>
        <taxon>Polyangiales</taxon>
        <taxon>Polyangiaceae</taxon>
        <taxon>Chondromyces</taxon>
    </lineage>
</organism>
<dbReference type="OrthoDB" id="5496853at2"/>
<dbReference type="EMBL" id="CP012159">
    <property type="protein sequence ID" value="AKT40438.1"/>
    <property type="molecule type" value="Genomic_DNA"/>
</dbReference>
<name>A0A0K1EIL9_CHOCO</name>
<dbReference type="SUPFAM" id="SSF48452">
    <property type="entry name" value="TPR-like"/>
    <property type="match status" value="1"/>
</dbReference>
<feature type="compositionally biased region" description="Basic and acidic residues" evidence="1">
    <location>
        <begin position="30"/>
        <end position="40"/>
    </location>
</feature>
<evidence type="ECO:0000313" key="3">
    <source>
        <dbReference type="EMBL" id="AKT40438.1"/>
    </source>
</evidence>
<protein>
    <recommendedName>
        <fullName evidence="5">Tetratricopeptide repeat-like domain-containing protein</fullName>
    </recommendedName>
</protein>
<evidence type="ECO:0000256" key="1">
    <source>
        <dbReference type="SAM" id="MobiDB-lite"/>
    </source>
</evidence>
<dbReference type="STRING" id="52.CMC5_045910"/>
<feature type="compositionally biased region" description="Basic and acidic residues" evidence="1">
    <location>
        <begin position="83"/>
        <end position="104"/>
    </location>
</feature>
<dbReference type="Proteomes" id="UP000067626">
    <property type="component" value="Chromosome"/>
</dbReference>
<dbReference type="KEGG" id="ccro:CMC5_045910"/>
<dbReference type="Gene3D" id="1.25.40.10">
    <property type="entry name" value="Tetratricopeptide repeat domain"/>
    <property type="match status" value="1"/>
</dbReference>
<keyword evidence="2" id="KW-0472">Membrane</keyword>
<reference evidence="3 4" key="1">
    <citation type="submission" date="2015-07" db="EMBL/GenBank/DDBJ databases">
        <title>Genome analysis of myxobacterium Chondromyces crocatus Cm c5 reveals a high potential for natural compound synthesis and the genetic basis for the loss of fruiting body formation.</title>
        <authorList>
            <person name="Zaburannyi N."/>
            <person name="Bunk B."/>
            <person name="Maier J."/>
            <person name="Overmann J."/>
            <person name="Mueller R."/>
        </authorList>
    </citation>
    <scope>NUCLEOTIDE SEQUENCE [LARGE SCALE GENOMIC DNA]</scope>
    <source>
        <strain evidence="3 4">Cm c5</strain>
    </source>
</reference>
<evidence type="ECO:0000313" key="4">
    <source>
        <dbReference type="Proteomes" id="UP000067626"/>
    </source>
</evidence>
<feature type="region of interest" description="Disordered" evidence="1">
    <location>
        <begin position="373"/>
        <end position="401"/>
    </location>
</feature>
<evidence type="ECO:0000256" key="2">
    <source>
        <dbReference type="SAM" id="Phobius"/>
    </source>
</evidence>
<feature type="region of interest" description="Disordered" evidence="1">
    <location>
        <begin position="1"/>
        <end position="104"/>
    </location>
</feature>
<accession>A0A0K1EIL9</accession>
<feature type="transmembrane region" description="Helical" evidence="2">
    <location>
        <begin position="153"/>
        <end position="175"/>
    </location>
</feature>
<keyword evidence="4" id="KW-1185">Reference proteome</keyword>
<gene>
    <name evidence="3" type="ORF">CMC5_045910</name>
</gene>
<dbReference type="RefSeq" id="WP_050432368.1">
    <property type="nucleotide sequence ID" value="NZ_CP012159.1"/>
</dbReference>
<feature type="compositionally biased region" description="Basic and acidic residues" evidence="1">
    <location>
        <begin position="1"/>
        <end position="12"/>
    </location>
</feature>
<dbReference type="InterPro" id="IPR011990">
    <property type="entry name" value="TPR-like_helical_dom_sf"/>
</dbReference>
<sequence>MSDKEAKAKEPVDAADEGTEESKGTSPKEAAADETRDEAAARMAEALGVDGEEDAGEKAAADGEGESAEAQAPKAPPNRASRRRDEVRKRRGAAAEDLPKDRNARAKELLKRRQEAAAERQGRVSSQLGTGEMVEDVLARATSGSWKWIRQNFALVQMILVGGVIATGVVLFFLYRSDEKSATISDALAAAVAADRGRVLAEDKRSDEEKAFDPTKVYKTSDERADAALAAYKQVVAEHGGTGAGVLARLGEAGALLDKKEWGPALEAYNAVSVSTLASADADVKGRALEGMGFAKEGQKDLDGALAHFKELEGVDARGFKELGLYHQARIQLAKGDKEKAKELFKAAREKLTASGPDKGSPFLSAMVEDALRQLDPEAVPPPAQLGGGGSKGPALSQEELERLINQAKENAKKNLGQTE</sequence>
<evidence type="ECO:0008006" key="5">
    <source>
        <dbReference type="Google" id="ProtNLM"/>
    </source>
</evidence>